<proteinExistence type="predicted"/>
<reference evidence="2 3" key="1">
    <citation type="submission" date="2012-06" db="EMBL/GenBank/DDBJ databases">
        <title>Finished plasmid 4 of genome of Microcoleus sp. PCC 7113.</title>
        <authorList>
            <consortium name="US DOE Joint Genome Institute"/>
            <person name="Gugger M."/>
            <person name="Coursin T."/>
            <person name="Rippka R."/>
            <person name="Tandeau De Marsac N."/>
            <person name="Huntemann M."/>
            <person name="Wei C.-L."/>
            <person name="Han J."/>
            <person name="Detter J.C."/>
            <person name="Han C."/>
            <person name="Tapia R."/>
            <person name="Chen A."/>
            <person name="Kyrpides N."/>
            <person name="Mavromatis K."/>
            <person name="Markowitz V."/>
            <person name="Szeto E."/>
            <person name="Ivanova N."/>
            <person name="Pagani I."/>
            <person name="Pati A."/>
            <person name="Goodwin L."/>
            <person name="Nordberg H.P."/>
            <person name="Cantor M.N."/>
            <person name="Hua S.X."/>
            <person name="Woyke T."/>
            <person name="Kerfeld C.A."/>
        </authorList>
    </citation>
    <scope>NUCLEOTIDE SEQUENCE [LARGE SCALE GENOMIC DNA]</scope>
    <source>
        <strain evidence="2 3">PCC 7113</strain>
        <plasmid evidence="2 3">pMIC7113.04</plasmid>
    </source>
</reference>
<name>K9WR45_9CYAN</name>
<dbReference type="EMBL" id="CP003634">
    <property type="protein sequence ID" value="AFZ22254.1"/>
    <property type="molecule type" value="Genomic_DNA"/>
</dbReference>
<keyword evidence="2" id="KW-0614">Plasmid</keyword>
<dbReference type="Proteomes" id="UP000010471">
    <property type="component" value="Plasmid pMIC7113.04"/>
</dbReference>
<dbReference type="AlphaFoldDB" id="K9WR45"/>
<sequence length="91" mass="9768">MCQGRDTQYQSIEGALCDCTIVVNPDERKRKDASRPPPGLTENQGFQPSETGFSGTAGSAEIALQEGILGILTDPNGSRDKAAKWVKETID</sequence>
<dbReference type="HOGENOM" id="CLU_2423649_0_0_3"/>
<feature type="region of interest" description="Disordered" evidence="1">
    <location>
        <begin position="27"/>
        <end position="57"/>
    </location>
</feature>
<organism evidence="2 3">
    <name type="scientific">Allocoleopsis franciscana PCC 7113</name>
    <dbReference type="NCBI Taxonomy" id="1173027"/>
    <lineage>
        <taxon>Bacteria</taxon>
        <taxon>Bacillati</taxon>
        <taxon>Cyanobacteriota</taxon>
        <taxon>Cyanophyceae</taxon>
        <taxon>Coleofasciculales</taxon>
        <taxon>Coleofasciculaceae</taxon>
        <taxon>Allocoleopsis</taxon>
        <taxon>Allocoleopsis franciscana</taxon>
    </lineage>
</organism>
<feature type="compositionally biased region" description="Polar residues" evidence="1">
    <location>
        <begin position="41"/>
        <end position="57"/>
    </location>
</feature>
<evidence type="ECO:0000256" key="1">
    <source>
        <dbReference type="SAM" id="MobiDB-lite"/>
    </source>
</evidence>
<dbReference type="KEGG" id="mic:Mic7113_6690"/>
<dbReference type="RefSeq" id="WP_015211569.1">
    <property type="nucleotide sequence ID" value="NC_019761.1"/>
</dbReference>
<keyword evidence="3" id="KW-1185">Reference proteome</keyword>
<accession>K9WR45</accession>
<gene>
    <name evidence="2" type="ORF">Mic7113_6690</name>
</gene>
<geneLocation type="plasmid" evidence="2 3">
    <name>pMIC7113.04</name>
</geneLocation>
<protein>
    <submittedName>
        <fullName evidence="2">Uncharacterized protein</fullName>
    </submittedName>
</protein>
<evidence type="ECO:0000313" key="2">
    <source>
        <dbReference type="EMBL" id="AFZ22254.1"/>
    </source>
</evidence>
<evidence type="ECO:0000313" key="3">
    <source>
        <dbReference type="Proteomes" id="UP000010471"/>
    </source>
</evidence>